<sequence>MTFQSGPNVDCALNFGALYRRDFTDCEYAAFRSLQATTGTLISGSTMLEFFGTNTFSVADLDLFVQHTFGKEVGLWLISIGYLYRPRQAQHKDFNTAYAHPDYDCDYGGQGIGDVYNFSRSGSRNVQLVTGLYSAFELILSFHSTLVMNFATHRTAYSLFPFATFVQRRALSRPLSTAAERDAKAKYEGRGWRFEDPGDEYAVQSAPDLADCSRKVGDARCWVVKLPHQEGLRFDDVVSNTWYHGRTWSNELEMTYGRYSSKLLRYKYVRY</sequence>
<dbReference type="OrthoDB" id="3041043at2759"/>
<accession>A0A369JPQ8</accession>
<reference evidence="1" key="1">
    <citation type="submission" date="2018-04" db="EMBL/GenBank/DDBJ databases">
        <title>Whole genome sequencing of Hypsizygus marmoreus.</title>
        <authorList>
            <person name="Choi I.-G."/>
            <person name="Min B."/>
            <person name="Kim J.-G."/>
            <person name="Kim S."/>
            <person name="Oh Y.-L."/>
            <person name="Kong W.-S."/>
            <person name="Park H."/>
            <person name="Jeong J."/>
            <person name="Song E.-S."/>
        </authorList>
    </citation>
    <scope>NUCLEOTIDE SEQUENCE [LARGE SCALE GENOMIC DNA]</scope>
    <source>
        <strain evidence="1">51987-8</strain>
    </source>
</reference>
<dbReference type="InParanoid" id="A0A369JPQ8"/>
<dbReference type="EMBL" id="LUEZ02000049">
    <property type="protein sequence ID" value="RDB22527.1"/>
    <property type="molecule type" value="Genomic_DNA"/>
</dbReference>
<gene>
    <name evidence="1" type="ORF">Hypma_009996</name>
</gene>
<evidence type="ECO:0000313" key="2">
    <source>
        <dbReference type="Proteomes" id="UP000076154"/>
    </source>
</evidence>
<dbReference type="Proteomes" id="UP000076154">
    <property type="component" value="Unassembled WGS sequence"/>
</dbReference>
<name>A0A369JPQ8_HYPMA</name>
<evidence type="ECO:0000313" key="1">
    <source>
        <dbReference type="EMBL" id="RDB22527.1"/>
    </source>
</evidence>
<protein>
    <submittedName>
        <fullName evidence="1">Uncharacterized protein</fullName>
    </submittedName>
</protein>
<proteinExistence type="predicted"/>
<comment type="caution">
    <text evidence="1">The sequence shown here is derived from an EMBL/GenBank/DDBJ whole genome shotgun (WGS) entry which is preliminary data.</text>
</comment>
<keyword evidence="2" id="KW-1185">Reference proteome</keyword>
<dbReference type="AlphaFoldDB" id="A0A369JPQ8"/>
<organism evidence="1 2">
    <name type="scientific">Hypsizygus marmoreus</name>
    <name type="common">White beech mushroom</name>
    <name type="synonym">Agaricus marmoreus</name>
    <dbReference type="NCBI Taxonomy" id="39966"/>
    <lineage>
        <taxon>Eukaryota</taxon>
        <taxon>Fungi</taxon>
        <taxon>Dikarya</taxon>
        <taxon>Basidiomycota</taxon>
        <taxon>Agaricomycotina</taxon>
        <taxon>Agaricomycetes</taxon>
        <taxon>Agaricomycetidae</taxon>
        <taxon>Agaricales</taxon>
        <taxon>Tricholomatineae</taxon>
        <taxon>Lyophyllaceae</taxon>
        <taxon>Hypsizygus</taxon>
    </lineage>
</organism>